<keyword evidence="3" id="KW-1185">Reference proteome</keyword>
<comment type="caution">
    <text evidence="2">The sequence shown here is derived from an EMBL/GenBank/DDBJ whole genome shotgun (WGS) entry which is preliminary data.</text>
</comment>
<feature type="compositionally biased region" description="Basic and acidic residues" evidence="1">
    <location>
        <begin position="1"/>
        <end position="15"/>
    </location>
</feature>
<feature type="region of interest" description="Disordered" evidence="1">
    <location>
        <begin position="1"/>
        <end position="48"/>
    </location>
</feature>
<dbReference type="Proteomes" id="UP000807371">
    <property type="component" value="Unassembled WGS sequence"/>
</dbReference>
<name>A0ABS0NIC5_9ACTN</name>
<protein>
    <submittedName>
        <fullName evidence="2">Albusnodin family lasso peptide</fullName>
    </submittedName>
</protein>
<organism evidence="2 3">
    <name type="scientific">Streptomyces pactum</name>
    <dbReference type="NCBI Taxonomy" id="68249"/>
    <lineage>
        <taxon>Bacteria</taxon>
        <taxon>Bacillati</taxon>
        <taxon>Actinomycetota</taxon>
        <taxon>Actinomycetes</taxon>
        <taxon>Kitasatosporales</taxon>
        <taxon>Streptomycetaceae</taxon>
        <taxon>Streptomyces</taxon>
    </lineage>
</organism>
<accession>A0ABS0NIC5</accession>
<reference evidence="2 3" key="1">
    <citation type="submission" date="2020-09" db="EMBL/GenBank/DDBJ databases">
        <title>Biosynthesis of the nuclear factor of activated T cells inhibitor NFAT-133 and its congeners in Streptomyces pactum.</title>
        <authorList>
            <person name="Zhou W."/>
            <person name="Posri P."/>
            <person name="Abugrain M.E."/>
            <person name="Weisberg A.J."/>
            <person name="Chang J.H."/>
            <person name="Mahmud T."/>
        </authorList>
    </citation>
    <scope>NUCLEOTIDE SEQUENCE [LARGE SCALE GENOMIC DNA]</scope>
    <source>
        <strain evidence="2 3">ATCC 27456</strain>
    </source>
</reference>
<evidence type="ECO:0000256" key="1">
    <source>
        <dbReference type="SAM" id="MobiDB-lite"/>
    </source>
</evidence>
<dbReference type="EMBL" id="JACYXC010000001">
    <property type="protein sequence ID" value="MBH5334958.1"/>
    <property type="molecule type" value="Genomic_DNA"/>
</dbReference>
<evidence type="ECO:0000313" key="2">
    <source>
        <dbReference type="EMBL" id="MBH5334958.1"/>
    </source>
</evidence>
<dbReference type="NCBIfam" id="NF033525">
    <property type="entry name" value="lasso_albusnod"/>
    <property type="match status" value="1"/>
</dbReference>
<gene>
    <name evidence="2" type="ORF">IHE55_09190</name>
</gene>
<proteinExistence type="predicted"/>
<sequence length="48" mass="5090">MSQRHTAEETARDADPLAGPSVIVLGDAATLTRGSDQDSTESKQTPYD</sequence>
<dbReference type="RefSeq" id="WP_197988586.1">
    <property type="nucleotide sequence ID" value="NZ_JACYXC010000001.1"/>
</dbReference>
<evidence type="ECO:0000313" key="3">
    <source>
        <dbReference type="Proteomes" id="UP000807371"/>
    </source>
</evidence>